<gene>
    <name evidence="2" type="ORF">GCM10008935_22530</name>
</gene>
<organism evidence="2 3">
    <name type="scientific">Alkalibacillus silvisoli</name>
    <dbReference type="NCBI Taxonomy" id="392823"/>
    <lineage>
        <taxon>Bacteria</taxon>
        <taxon>Bacillati</taxon>
        <taxon>Bacillota</taxon>
        <taxon>Bacilli</taxon>
        <taxon>Bacillales</taxon>
        <taxon>Bacillaceae</taxon>
        <taxon>Alkalibacillus</taxon>
    </lineage>
</organism>
<dbReference type="EMBL" id="BAAACZ010000018">
    <property type="protein sequence ID" value="GAA0466146.1"/>
    <property type="molecule type" value="Genomic_DNA"/>
</dbReference>
<dbReference type="RefSeq" id="WP_343783656.1">
    <property type="nucleotide sequence ID" value="NZ_BAAACZ010000018.1"/>
</dbReference>
<keyword evidence="1" id="KW-0472">Membrane</keyword>
<reference evidence="2 3" key="1">
    <citation type="journal article" date="2019" name="Int. J. Syst. Evol. Microbiol.">
        <title>The Global Catalogue of Microorganisms (GCM) 10K type strain sequencing project: providing services to taxonomists for standard genome sequencing and annotation.</title>
        <authorList>
            <consortium name="The Broad Institute Genomics Platform"/>
            <consortium name="The Broad Institute Genome Sequencing Center for Infectious Disease"/>
            <person name="Wu L."/>
            <person name="Ma J."/>
        </authorList>
    </citation>
    <scope>NUCLEOTIDE SEQUENCE [LARGE SCALE GENOMIC DNA]</scope>
    <source>
        <strain evidence="2 3">JCM 14193</strain>
    </source>
</reference>
<protein>
    <recommendedName>
        <fullName evidence="4">DUF3784 domain-containing protein</fullName>
    </recommendedName>
</protein>
<name>A0ABN1A2X7_9BACI</name>
<evidence type="ECO:0000256" key="1">
    <source>
        <dbReference type="SAM" id="Phobius"/>
    </source>
</evidence>
<keyword evidence="1" id="KW-1133">Transmembrane helix</keyword>
<dbReference type="Proteomes" id="UP001500740">
    <property type="component" value="Unassembled WGS sequence"/>
</dbReference>
<evidence type="ECO:0000313" key="2">
    <source>
        <dbReference type="EMBL" id="GAA0466146.1"/>
    </source>
</evidence>
<evidence type="ECO:0008006" key="4">
    <source>
        <dbReference type="Google" id="ProtNLM"/>
    </source>
</evidence>
<accession>A0ABN1A2X7</accession>
<evidence type="ECO:0000313" key="3">
    <source>
        <dbReference type="Proteomes" id="UP001500740"/>
    </source>
</evidence>
<feature type="transmembrane region" description="Helical" evidence="1">
    <location>
        <begin position="6"/>
        <end position="24"/>
    </location>
</feature>
<keyword evidence="3" id="KW-1185">Reference proteome</keyword>
<keyword evidence="1" id="KW-0812">Transmembrane</keyword>
<feature type="transmembrane region" description="Helical" evidence="1">
    <location>
        <begin position="45"/>
        <end position="68"/>
    </location>
</feature>
<proteinExistence type="predicted"/>
<comment type="caution">
    <text evidence="2">The sequence shown here is derived from an EMBL/GenBank/DDBJ whole genome shotgun (WGS) entry which is preliminary data.</text>
</comment>
<sequence>MPYQAYIVMFIGLFFMYLGVLIFTGKAPSVLDYFLKTGVPYNDKLSLRFFGTIVIVIGAVIGLLPFILGTDNMNL</sequence>